<evidence type="ECO:0000313" key="1">
    <source>
        <dbReference type="EMBL" id="VVC94605.1"/>
    </source>
</evidence>
<dbReference type="EMBL" id="FZQP02002059">
    <property type="protein sequence ID" value="VVC94605.1"/>
    <property type="molecule type" value="Genomic_DNA"/>
</dbReference>
<accession>A0A5E4QC34</accession>
<keyword evidence="2" id="KW-1185">Reference proteome</keyword>
<organism evidence="1 2">
    <name type="scientific">Leptidea sinapis</name>
    <dbReference type="NCBI Taxonomy" id="189913"/>
    <lineage>
        <taxon>Eukaryota</taxon>
        <taxon>Metazoa</taxon>
        <taxon>Ecdysozoa</taxon>
        <taxon>Arthropoda</taxon>
        <taxon>Hexapoda</taxon>
        <taxon>Insecta</taxon>
        <taxon>Pterygota</taxon>
        <taxon>Neoptera</taxon>
        <taxon>Endopterygota</taxon>
        <taxon>Lepidoptera</taxon>
        <taxon>Glossata</taxon>
        <taxon>Ditrysia</taxon>
        <taxon>Papilionoidea</taxon>
        <taxon>Pieridae</taxon>
        <taxon>Dismorphiinae</taxon>
        <taxon>Leptidea</taxon>
    </lineage>
</organism>
<dbReference type="AlphaFoldDB" id="A0A5E4QC34"/>
<sequence>MENKELLQFDEEVNPGYELAEKYIHEHDKEIIIRPVEEGINMNIRDINFYKKVCQLEVLINENCELFTQLLSIAAMVKIHEARKIDFILFRDRLIQQLLVKPSSNKDSGVYYERTWYQGFDLKSSPLRVNKKMRHVVCLFTTLSHKVGLPIQLEPFWDIDYQCFKVPFGCLGVITGRSDLHSAIDLFMETPTRLPFALQKIWIEESAAEKFNHLMKWKTNLRKDEIEPEILSCCTEAYCYENKLFLFEYAADHPPETDKYVVFIETYRTVKELFTLYDHRYYGISIWCSDLILSNEIAATLSANLIWINDFNNFSSPKISNTYFNYVSNVKFTVTLERTDEVDEVLKLKNEWMQKSIECRKVLMSDVFKGHDISKQLEIYDVAMNGVVSVNGDRSIMCIEIPTGLIYFDTSCASIDFRLISSIIRGNAVLLALFNPTNEELLIWEKLINIGAPIVKYNGKRIENGEFVVKKEYFMNKVIVTKYGSIFAN</sequence>
<gene>
    <name evidence="1" type="ORF">LSINAPIS_LOCUS6511</name>
</gene>
<evidence type="ECO:0000313" key="2">
    <source>
        <dbReference type="Proteomes" id="UP000324832"/>
    </source>
</evidence>
<proteinExistence type="predicted"/>
<reference evidence="1 2" key="1">
    <citation type="submission" date="2017-07" db="EMBL/GenBank/DDBJ databases">
        <authorList>
            <person name="Talla V."/>
            <person name="Backstrom N."/>
        </authorList>
    </citation>
    <scope>NUCLEOTIDE SEQUENCE [LARGE SCALE GENOMIC DNA]</scope>
</reference>
<protein>
    <submittedName>
        <fullName evidence="1">Uncharacterized protein</fullName>
    </submittedName>
</protein>
<dbReference type="Proteomes" id="UP000324832">
    <property type="component" value="Unassembled WGS sequence"/>
</dbReference>
<name>A0A5E4QC34_9NEOP</name>